<proteinExistence type="inferred from homology"/>
<evidence type="ECO:0000313" key="14">
    <source>
        <dbReference type="Proteomes" id="UP000017746"/>
    </source>
</evidence>
<dbReference type="Pfam" id="PF00317">
    <property type="entry name" value="Ribonuc_red_lgN"/>
    <property type="match status" value="1"/>
</dbReference>
<evidence type="ECO:0000313" key="13">
    <source>
        <dbReference type="EMBL" id="AGZ45391.1"/>
    </source>
</evidence>
<accession>U5WBQ4</accession>
<reference evidence="13 14" key="1">
    <citation type="journal article" date="2014" name="J. Biotechnol.">
        <title>Complete genome sequence of the actinobacterium Actinoplanes friuliensis HAG 010964, producer of the lipopeptide antibiotic friulimycin.</title>
        <authorList>
            <person name="Ruckert C."/>
            <person name="Szczepanowski R."/>
            <person name="Albersmeier A."/>
            <person name="Goesmann A."/>
            <person name="Fischer N."/>
            <person name="Steinkamper A."/>
            <person name="Puhler A."/>
            <person name="Biener R."/>
            <person name="Schwartz D."/>
            <person name="Kalinowski J."/>
        </authorList>
    </citation>
    <scope>NUCLEOTIDE SEQUENCE [LARGE SCALE GENOMIC DNA]</scope>
    <source>
        <strain evidence="13 14">DSM 7358</strain>
    </source>
</reference>
<evidence type="ECO:0000256" key="8">
    <source>
        <dbReference type="ARBA" id="ARBA00047754"/>
    </source>
</evidence>
<dbReference type="HOGENOM" id="CLU_000404_1_0_11"/>
<evidence type="ECO:0000256" key="10">
    <source>
        <dbReference type="RuleBase" id="RU003410"/>
    </source>
</evidence>
<comment type="function">
    <text evidence="10">Provides the precursors necessary for DNA synthesis. Catalyzes the biosynthesis of deoxyribonucleotides from the corresponding ribonucleotides.</text>
</comment>
<organism evidence="13 14">
    <name type="scientific">Actinoplanes friuliensis DSM 7358</name>
    <dbReference type="NCBI Taxonomy" id="1246995"/>
    <lineage>
        <taxon>Bacteria</taxon>
        <taxon>Bacillati</taxon>
        <taxon>Actinomycetota</taxon>
        <taxon>Actinomycetes</taxon>
        <taxon>Micromonosporales</taxon>
        <taxon>Micromonosporaceae</taxon>
        <taxon>Actinoplanes</taxon>
    </lineage>
</organism>
<evidence type="ECO:0000256" key="11">
    <source>
        <dbReference type="SAM" id="MobiDB-lite"/>
    </source>
</evidence>
<feature type="domain" description="ATP-cone" evidence="12">
    <location>
        <begin position="22"/>
        <end position="111"/>
    </location>
</feature>
<dbReference type="InterPro" id="IPR013509">
    <property type="entry name" value="RNR_lsu_N"/>
</dbReference>
<sequence length="797" mass="87901">MTVTQEKTASEPGVPEQRKHAMQVRKRNGDTESVDVNKIVKAVERWVADLDEVDPLRVATKTISGLYDGATTAELDKLSIQTAAELIGEEPQYSRLAARLLAAFVDKEVRGQGIASFSQSIARGRAEGLIGDETAAFVAKNARKLDDAVDLTGDLRFEYFGLRTVADRYLLRHPETRLVVETPQYWLLRVACGLSTSAGEAIAFYRLMSSLAYLPSSPTLFNSGTRHTQMSSCFLVDSPKDELDSIYERYQQVARLSKFAGGIGISWSRVRGRGALIRGTNGQSNGIVPFLRTLDSSVAAVNQGGRRKGAACVYLEPWHPDIEEFLELRDNTGEDARRTHNLNLANWIPDEFMRRVEADEMWSLVDPSDAPDLPDLYGEEFEQAYRIAEKKAVKTVKARDLYGRMMRTLAQTGNGWMTFKDPSNRLSNQTGRPGNTIHLSNLCTEILEVSSDDETAVCNLGSINLGAHLSGGDVDWEKLRETVRTAVVFLDRVIDINYYPSDQAAASNPRWRPIGLGLMGLQDAFFSLRLPFDSAEAKELSTRVSEEIYLTALETSASLAERFGPHPAYAETRAAGGDLQPDLWGVTPTQTARWSAVRERIAGTGLRNSLLIAIAPTATIASIAGCYECIEPQVSNLFKRETLSGEFLQINTYLVRELKARGLWTAAVREQIKRAEGSVQGIEALPADVRELFRTAWELPQKALIDVAAARSPYIDQSQSLNLFMSAPTIGKVSSMYLYAWKAGLKTTYYLRSRPATRIQQATVSVAPAVTVAVAPVSDEEALACSLENPESCEACQ</sequence>
<dbReference type="RefSeq" id="WP_023561727.1">
    <property type="nucleotide sequence ID" value="NC_022657.1"/>
</dbReference>
<dbReference type="Proteomes" id="UP000017746">
    <property type="component" value="Chromosome"/>
</dbReference>
<evidence type="ECO:0000256" key="6">
    <source>
        <dbReference type="ARBA" id="ARBA00023002"/>
    </source>
</evidence>
<dbReference type="PANTHER" id="PTHR11573">
    <property type="entry name" value="RIBONUCLEOSIDE-DIPHOSPHATE REDUCTASE LARGE CHAIN"/>
    <property type="match status" value="1"/>
</dbReference>
<dbReference type="PROSITE" id="PS00089">
    <property type="entry name" value="RIBORED_LARGE"/>
    <property type="match status" value="1"/>
</dbReference>
<evidence type="ECO:0000256" key="2">
    <source>
        <dbReference type="ARBA" id="ARBA00012274"/>
    </source>
</evidence>
<dbReference type="GO" id="GO:0005524">
    <property type="term" value="F:ATP binding"/>
    <property type="evidence" value="ECO:0007669"/>
    <property type="project" value="UniProtKB-UniRule"/>
</dbReference>
<dbReference type="Gene3D" id="3.20.70.20">
    <property type="match status" value="1"/>
</dbReference>
<evidence type="ECO:0000256" key="7">
    <source>
        <dbReference type="ARBA" id="ARBA00023116"/>
    </source>
</evidence>
<dbReference type="Pfam" id="PF03477">
    <property type="entry name" value="ATP-cone"/>
    <property type="match status" value="1"/>
</dbReference>
<dbReference type="InterPro" id="IPR008926">
    <property type="entry name" value="RNR_R1-su_N"/>
</dbReference>
<keyword evidence="6 10" id="KW-0560">Oxidoreductase</keyword>
<name>U5WBQ4_9ACTN</name>
<evidence type="ECO:0000256" key="1">
    <source>
        <dbReference type="ARBA" id="ARBA00010406"/>
    </source>
</evidence>
<protein>
    <recommendedName>
        <fullName evidence="2 10">Ribonucleoside-diphosphate reductase</fullName>
        <ecNumber evidence="2 10">1.17.4.1</ecNumber>
    </recommendedName>
</protein>
<dbReference type="SUPFAM" id="SSF48168">
    <property type="entry name" value="R1 subunit of ribonucleotide reductase, N-terminal domain"/>
    <property type="match status" value="1"/>
</dbReference>
<dbReference type="NCBIfam" id="TIGR02506">
    <property type="entry name" value="NrdE_NrdA"/>
    <property type="match status" value="1"/>
</dbReference>
<keyword evidence="4 9" id="KW-0547">Nucleotide-binding</keyword>
<comment type="catalytic activity">
    <reaction evidence="8 10">
        <text>a 2'-deoxyribonucleoside 5'-diphosphate + [thioredoxin]-disulfide + H2O = a ribonucleoside 5'-diphosphate + [thioredoxin]-dithiol</text>
        <dbReference type="Rhea" id="RHEA:23252"/>
        <dbReference type="Rhea" id="RHEA-COMP:10698"/>
        <dbReference type="Rhea" id="RHEA-COMP:10700"/>
        <dbReference type="ChEBI" id="CHEBI:15377"/>
        <dbReference type="ChEBI" id="CHEBI:29950"/>
        <dbReference type="ChEBI" id="CHEBI:50058"/>
        <dbReference type="ChEBI" id="CHEBI:57930"/>
        <dbReference type="ChEBI" id="CHEBI:73316"/>
        <dbReference type="EC" id="1.17.4.1"/>
    </reaction>
</comment>
<dbReference type="SUPFAM" id="SSF51998">
    <property type="entry name" value="PFL-like glycyl radical enzymes"/>
    <property type="match status" value="1"/>
</dbReference>
<dbReference type="eggNOG" id="COG0209">
    <property type="taxonomic scope" value="Bacteria"/>
</dbReference>
<dbReference type="Pfam" id="PF02867">
    <property type="entry name" value="Ribonuc_red_lgC"/>
    <property type="match status" value="1"/>
</dbReference>
<dbReference type="GO" id="GO:0009263">
    <property type="term" value="P:deoxyribonucleotide biosynthetic process"/>
    <property type="evidence" value="ECO:0007669"/>
    <property type="project" value="UniProtKB-KW"/>
</dbReference>
<dbReference type="InterPro" id="IPR005144">
    <property type="entry name" value="ATP-cone_dom"/>
</dbReference>
<dbReference type="UniPathway" id="UPA00326"/>
<dbReference type="GO" id="GO:0004748">
    <property type="term" value="F:ribonucleoside-diphosphate reductase activity, thioredoxin disulfide as acceptor"/>
    <property type="evidence" value="ECO:0007669"/>
    <property type="project" value="UniProtKB-EC"/>
</dbReference>
<dbReference type="PRINTS" id="PR01183">
    <property type="entry name" value="RIBORDTASEM1"/>
</dbReference>
<dbReference type="GO" id="GO:0005971">
    <property type="term" value="C:ribonucleoside-diphosphate reductase complex"/>
    <property type="evidence" value="ECO:0007669"/>
    <property type="project" value="TreeGrafter"/>
</dbReference>
<keyword evidence="14" id="KW-1185">Reference proteome</keyword>
<evidence type="ECO:0000256" key="5">
    <source>
        <dbReference type="ARBA" id="ARBA00022840"/>
    </source>
</evidence>
<dbReference type="PANTHER" id="PTHR11573:SF6">
    <property type="entry name" value="RIBONUCLEOSIDE-DIPHOSPHATE REDUCTASE LARGE SUBUNIT"/>
    <property type="match status" value="1"/>
</dbReference>
<dbReference type="InterPro" id="IPR000788">
    <property type="entry name" value="RNR_lg_C"/>
</dbReference>
<evidence type="ECO:0000259" key="12">
    <source>
        <dbReference type="PROSITE" id="PS51161"/>
    </source>
</evidence>
<dbReference type="InterPro" id="IPR013346">
    <property type="entry name" value="NrdE_NrdA_C"/>
</dbReference>
<dbReference type="PATRIC" id="fig|1246995.3.peg.7221"/>
<dbReference type="KEGG" id="afs:AFR_35675"/>
<keyword evidence="3" id="KW-0021">Allosteric enzyme</keyword>
<dbReference type="InterPro" id="IPR039718">
    <property type="entry name" value="Rrm1"/>
</dbReference>
<gene>
    <name evidence="13" type="ORF">AFR_35675</name>
</gene>
<evidence type="ECO:0000256" key="4">
    <source>
        <dbReference type="ARBA" id="ARBA00022741"/>
    </source>
</evidence>
<dbReference type="EC" id="1.17.4.1" evidence="2 10"/>
<dbReference type="CDD" id="cd01679">
    <property type="entry name" value="RNR_I"/>
    <property type="match status" value="1"/>
</dbReference>
<dbReference type="PROSITE" id="PS51161">
    <property type="entry name" value="ATP_CONE"/>
    <property type="match status" value="1"/>
</dbReference>
<dbReference type="OrthoDB" id="9762933at2"/>
<keyword evidence="7 10" id="KW-0215">Deoxyribonucleotide synthesis</keyword>
<dbReference type="EMBL" id="CP006272">
    <property type="protein sequence ID" value="AGZ45391.1"/>
    <property type="molecule type" value="Genomic_DNA"/>
</dbReference>
<dbReference type="STRING" id="1246995.AFR_35675"/>
<dbReference type="AlphaFoldDB" id="U5WBQ4"/>
<keyword evidence="5 9" id="KW-0067">ATP-binding</keyword>
<evidence type="ECO:0000256" key="9">
    <source>
        <dbReference type="PROSITE-ProRule" id="PRU00492"/>
    </source>
</evidence>
<feature type="region of interest" description="Disordered" evidence="11">
    <location>
        <begin position="1"/>
        <end position="28"/>
    </location>
</feature>
<evidence type="ECO:0000256" key="3">
    <source>
        <dbReference type="ARBA" id="ARBA00022533"/>
    </source>
</evidence>
<comment type="similarity">
    <text evidence="1 10">Belongs to the ribonucleoside diphosphate reductase large chain family.</text>
</comment>